<evidence type="ECO:0000256" key="2">
    <source>
        <dbReference type="ARBA" id="ARBA00022645"/>
    </source>
</evidence>
<feature type="domain" description="LD-carboxypeptidase N-terminal" evidence="8">
    <location>
        <begin position="26"/>
        <end position="135"/>
    </location>
</feature>
<accession>A0A839HH27</accession>
<gene>
    <name evidence="10" type="ORF">H4F90_00940</name>
</gene>
<dbReference type="Gene3D" id="3.50.30.60">
    <property type="entry name" value="LD-carboxypeptidase A C-terminal domain-like"/>
    <property type="match status" value="1"/>
</dbReference>
<comment type="similarity">
    <text evidence="1">Belongs to the peptidase S66 family.</text>
</comment>
<dbReference type="Gene3D" id="3.40.50.10740">
    <property type="entry name" value="Class I glutamine amidotransferase-like"/>
    <property type="match status" value="1"/>
</dbReference>
<dbReference type="Proteomes" id="UP000586093">
    <property type="component" value="Unassembled WGS sequence"/>
</dbReference>
<feature type="domain" description="LD-carboxypeptidase C-terminal" evidence="9">
    <location>
        <begin position="192"/>
        <end position="308"/>
    </location>
</feature>
<name>A0A839HH27_9BURK</name>
<evidence type="ECO:0000259" key="8">
    <source>
        <dbReference type="Pfam" id="PF02016"/>
    </source>
</evidence>
<organism evidence="10 11">
    <name type="scientific">Aquariibacter albus</name>
    <dbReference type="NCBI Taxonomy" id="2759899"/>
    <lineage>
        <taxon>Bacteria</taxon>
        <taxon>Pseudomonadati</taxon>
        <taxon>Pseudomonadota</taxon>
        <taxon>Betaproteobacteria</taxon>
        <taxon>Burkholderiales</taxon>
        <taxon>Sphaerotilaceae</taxon>
        <taxon>Aquariibacter</taxon>
    </lineage>
</organism>
<dbReference type="PANTHER" id="PTHR30237">
    <property type="entry name" value="MURAMOYLTETRAPEPTIDE CARBOXYPEPTIDASE"/>
    <property type="match status" value="1"/>
</dbReference>
<feature type="active site" description="Charge relay system" evidence="6">
    <location>
        <position position="223"/>
    </location>
</feature>
<evidence type="ECO:0000256" key="1">
    <source>
        <dbReference type="ARBA" id="ARBA00010233"/>
    </source>
</evidence>
<dbReference type="InterPro" id="IPR029062">
    <property type="entry name" value="Class_I_gatase-like"/>
</dbReference>
<keyword evidence="2 10" id="KW-0121">Carboxypeptidase</keyword>
<evidence type="ECO:0000313" key="11">
    <source>
        <dbReference type="Proteomes" id="UP000586093"/>
    </source>
</evidence>
<dbReference type="GO" id="GO:0006508">
    <property type="term" value="P:proteolysis"/>
    <property type="evidence" value="ECO:0007669"/>
    <property type="project" value="UniProtKB-KW"/>
</dbReference>
<evidence type="ECO:0000256" key="7">
    <source>
        <dbReference type="SAM" id="MobiDB-lite"/>
    </source>
</evidence>
<proteinExistence type="inferred from homology"/>
<dbReference type="PANTHER" id="PTHR30237:SF2">
    <property type="entry name" value="MUREIN TETRAPEPTIDE CARBOXYPEPTIDASE"/>
    <property type="match status" value="1"/>
</dbReference>
<comment type="caution">
    <text evidence="10">The sequence shown here is derived from an EMBL/GenBank/DDBJ whole genome shotgun (WGS) entry which is preliminary data.</text>
</comment>
<dbReference type="InterPro" id="IPR027461">
    <property type="entry name" value="Carboxypeptidase_A_C_sf"/>
</dbReference>
<evidence type="ECO:0000259" key="9">
    <source>
        <dbReference type="Pfam" id="PF17676"/>
    </source>
</evidence>
<keyword evidence="11" id="KW-1185">Reference proteome</keyword>
<dbReference type="PIRSF" id="PIRSF028757">
    <property type="entry name" value="LD-carboxypeptidase"/>
    <property type="match status" value="1"/>
</dbReference>
<feature type="active site" description="Nucleophile" evidence="6">
    <location>
        <position position="123"/>
    </location>
</feature>
<dbReference type="GO" id="GO:0008236">
    <property type="term" value="F:serine-type peptidase activity"/>
    <property type="evidence" value="ECO:0007669"/>
    <property type="project" value="UniProtKB-KW"/>
</dbReference>
<dbReference type="RefSeq" id="WP_182660591.1">
    <property type="nucleotide sequence ID" value="NZ_JACIVI010000001.1"/>
</dbReference>
<feature type="region of interest" description="Disordered" evidence="7">
    <location>
        <begin position="1"/>
        <end position="21"/>
    </location>
</feature>
<dbReference type="SUPFAM" id="SSF141986">
    <property type="entry name" value="LD-carboxypeptidase A C-terminal domain-like"/>
    <property type="match status" value="1"/>
</dbReference>
<dbReference type="CDD" id="cd07025">
    <property type="entry name" value="Peptidase_S66"/>
    <property type="match status" value="1"/>
</dbReference>
<dbReference type="SUPFAM" id="SSF52317">
    <property type="entry name" value="Class I glutamine amidotransferase-like"/>
    <property type="match status" value="1"/>
</dbReference>
<keyword evidence="3" id="KW-0645">Protease</keyword>
<protein>
    <submittedName>
        <fullName evidence="10">LD-carboxypeptidase</fullName>
    </submittedName>
</protein>
<dbReference type="EMBL" id="JACIVI010000001">
    <property type="protein sequence ID" value="MBB1160546.1"/>
    <property type="molecule type" value="Genomic_DNA"/>
</dbReference>
<evidence type="ECO:0000256" key="5">
    <source>
        <dbReference type="ARBA" id="ARBA00022825"/>
    </source>
</evidence>
<reference evidence="10 11" key="1">
    <citation type="submission" date="2020-08" db="EMBL/GenBank/DDBJ databases">
        <title>Aquariorum lacteus gen. nov., sp. nov., a new member of the family Comamonadaceae, isolated from freshwater aquarium.</title>
        <authorList>
            <person name="Chun S.-J."/>
        </authorList>
    </citation>
    <scope>NUCLEOTIDE SEQUENCE [LARGE SCALE GENOMIC DNA]</scope>
    <source>
        <strain evidence="10 11">SJAQ100</strain>
    </source>
</reference>
<feature type="compositionally biased region" description="Pro residues" evidence="7">
    <location>
        <begin position="1"/>
        <end position="12"/>
    </location>
</feature>
<evidence type="ECO:0000256" key="4">
    <source>
        <dbReference type="ARBA" id="ARBA00022801"/>
    </source>
</evidence>
<evidence type="ECO:0000256" key="3">
    <source>
        <dbReference type="ARBA" id="ARBA00022670"/>
    </source>
</evidence>
<dbReference type="Pfam" id="PF02016">
    <property type="entry name" value="Peptidase_S66"/>
    <property type="match status" value="1"/>
</dbReference>
<dbReference type="GO" id="GO:0004180">
    <property type="term" value="F:carboxypeptidase activity"/>
    <property type="evidence" value="ECO:0007669"/>
    <property type="project" value="UniProtKB-KW"/>
</dbReference>
<feature type="active site" description="Charge relay system" evidence="6">
    <location>
        <position position="293"/>
    </location>
</feature>
<dbReference type="InterPro" id="IPR003507">
    <property type="entry name" value="S66_fam"/>
</dbReference>
<evidence type="ECO:0000313" key="10">
    <source>
        <dbReference type="EMBL" id="MBB1160546.1"/>
    </source>
</evidence>
<keyword evidence="5" id="KW-0720">Serine protease</keyword>
<dbReference type="InterPro" id="IPR027478">
    <property type="entry name" value="LdcA_N"/>
</dbReference>
<sequence>MKRPTAPKPAVPETPSAAEPPLRLQLWSPAGVVARPPALRRAARHLGTLGFEVTVDPDALARHQRFAGDDAQRLAALHRIADAAPDVVLASRGGYGLMRVLDGIDWARLGRSIAGGSRWVGYSDLTALQLGALAHRAGPMWAGPLACDDFGRTAEEGGIDEITEACFVEAMHGELEAIGFRGEAGFDGLEVRGTLWGGNLSVLCSLLGTPHLPKVRGGILFLEDVNEHPYRIERMLLQLAQAGVLEAQKAVVLGSFSDWKPSPLDRGYTLKTMVAGLRSRLKVPLLSGLPFGHQRTKVCLPVGRRATLAVEGRDHLIVWGH</sequence>
<dbReference type="InterPro" id="IPR040921">
    <property type="entry name" value="Peptidase_S66C"/>
</dbReference>
<dbReference type="AlphaFoldDB" id="A0A839HH27"/>
<evidence type="ECO:0000256" key="6">
    <source>
        <dbReference type="PIRSR" id="PIRSR028757-1"/>
    </source>
</evidence>
<dbReference type="InterPro" id="IPR040449">
    <property type="entry name" value="Peptidase_S66_N"/>
</dbReference>
<keyword evidence="4" id="KW-0378">Hydrolase</keyword>
<dbReference type="Pfam" id="PF17676">
    <property type="entry name" value="Peptidase_S66C"/>
    <property type="match status" value="1"/>
</dbReference>